<dbReference type="Proteomes" id="UP001463665">
    <property type="component" value="Chromosome"/>
</dbReference>
<dbReference type="RefSeq" id="WP_345767506.1">
    <property type="nucleotide sequence ID" value="NZ_CP154834.1"/>
</dbReference>
<reference evidence="1 2" key="1">
    <citation type="submission" date="2024-04" db="EMBL/GenBank/DDBJ databases">
        <title>Genome sequencing and assembly of rice foliar adapted Chryseobacterium endophyticum OsEnb-ALM-A6.</title>
        <authorList>
            <person name="Kumar S."/>
            <person name="Javed M."/>
            <person name="Chouhan V."/>
            <person name="Charishma K."/>
            <person name="Patel A."/>
            <person name="Kumar M."/>
            <person name="Sahu K.P."/>
            <person name="Kumar A."/>
        </authorList>
    </citation>
    <scope>NUCLEOTIDE SEQUENCE [LARGE SCALE GENOMIC DNA]</scope>
    <source>
        <strain evidence="1 2">OsEnb-ALM-A6</strain>
    </source>
</reference>
<dbReference type="EMBL" id="CP154834">
    <property type="protein sequence ID" value="XAO76024.1"/>
    <property type="molecule type" value="Genomic_DNA"/>
</dbReference>
<organism evidence="1 2">
    <name type="scientific">Chryseobacterium endophyticum</name>
    <dbReference type="NCBI Taxonomy" id="1854762"/>
    <lineage>
        <taxon>Bacteria</taxon>
        <taxon>Pseudomonadati</taxon>
        <taxon>Bacteroidota</taxon>
        <taxon>Flavobacteriia</taxon>
        <taxon>Flavobacteriales</taxon>
        <taxon>Weeksellaceae</taxon>
        <taxon>Chryseobacterium group</taxon>
        <taxon>Chryseobacterium</taxon>
    </lineage>
</organism>
<dbReference type="AlphaFoldDB" id="A0AAU6WT65"/>
<gene>
    <name evidence="1" type="ORF">AAFP95_09550</name>
</gene>
<keyword evidence="2" id="KW-1185">Reference proteome</keyword>
<proteinExistence type="predicted"/>
<protein>
    <submittedName>
        <fullName evidence="1">Uncharacterized protein</fullName>
    </submittedName>
</protein>
<name>A0AAU6WT65_9FLAO</name>
<evidence type="ECO:0000313" key="1">
    <source>
        <dbReference type="EMBL" id="XAO76024.1"/>
    </source>
</evidence>
<evidence type="ECO:0000313" key="2">
    <source>
        <dbReference type="Proteomes" id="UP001463665"/>
    </source>
</evidence>
<accession>A0AAU6WT65</accession>
<sequence>MVKIYKNYRDFSNEKFHDKLCLDDKKNKISINYNFITIRLGNIRHAYSNDEIWGYQKGNEIFRFYNQGIFWEDYEYVRVLENDKSGLVIYSKKERYYSSFNSREHYFFSKNLESPIKKLSLKNLKEDYQNSDFIRQISLLDNLMEKDNNGNYIIDELYKKYYRE</sequence>